<dbReference type="Pfam" id="PF12894">
    <property type="entry name" value="ANAPC4_WD40"/>
    <property type="match status" value="1"/>
</dbReference>
<dbReference type="Proteomes" id="UP001595956">
    <property type="component" value="Unassembled WGS sequence"/>
</dbReference>
<feature type="repeat" description="WD" evidence="1">
    <location>
        <begin position="291"/>
        <end position="332"/>
    </location>
</feature>
<dbReference type="PROSITE" id="PS50294">
    <property type="entry name" value="WD_REPEATS_REGION"/>
    <property type="match status" value="1"/>
</dbReference>
<reference evidence="5" key="1">
    <citation type="journal article" date="2019" name="Int. J. Syst. Evol. Microbiol.">
        <title>The Global Catalogue of Microorganisms (GCM) 10K type strain sequencing project: providing services to taxonomists for standard genome sequencing and annotation.</title>
        <authorList>
            <consortium name="The Broad Institute Genomics Platform"/>
            <consortium name="The Broad Institute Genome Sequencing Center for Infectious Disease"/>
            <person name="Wu L."/>
            <person name="Ma J."/>
        </authorList>
    </citation>
    <scope>NUCLEOTIDE SEQUENCE [LARGE SCALE GENOMIC DNA]</scope>
    <source>
        <strain evidence="5">KACC 13778</strain>
    </source>
</reference>
<evidence type="ECO:0000256" key="2">
    <source>
        <dbReference type="SAM" id="SignalP"/>
    </source>
</evidence>
<dbReference type="PANTHER" id="PTHR19879">
    <property type="entry name" value="TRANSCRIPTION INITIATION FACTOR TFIID"/>
    <property type="match status" value="1"/>
</dbReference>
<keyword evidence="1" id="KW-0853">WD repeat</keyword>
<feature type="signal peptide" evidence="2">
    <location>
        <begin position="1"/>
        <end position="21"/>
    </location>
</feature>
<dbReference type="Pfam" id="PF00400">
    <property type="entry name" value="WD40"/>
    <property type="match status" value="1"/>
</dbReference>
<sequence length="338" mass="34300">MRTRSRTAAAAAALLALAVLAGCGDDPEPTAEAPTAEAPAAGDLAGGAVLPDQLSVSPDGAQVLADCWEGICRWDTADGSLTEVSGGSHLAITPDWSLLAGADGPTVLLVDADTGDTTAELDGLAGEEATDGSVVQAVAFSPDGELVAAAGAEPEVRIWGTDGADVATIATESEVHALAFSPDGTRVATAGGGPVEVYAVPSGELVGTLPRSSGESDGLAWSPDGAWIAGPGPGGAPAVWNAADLSLEAVLDGRFLQQLTFAPESRTVAFTDREDDTVRLWTPVDNGVRELVGHTDDPVAVAFAPDGRTLYSASARDGVLAWDVRAEKLRDELELPRG</sequence>
<dbReference type="InterPro" id="IPR015943">
    <property type="entry name" value="WD40/YVTN_repeat-like_dom_sf"/>
</dbReference>
<dbReference type="EMBL" id="JBHSMD010000010">
    <property type="protein sequence ID" value="MFC5495475.1"/>
    <property type="molecule type" value="Genomic_DNA"/>
</dbReference>
<evidence type="ECO:0000259" key="3">
    <source>
        <dbReference type="Pfam" id="PF12894"/>
    </source>
</evidence>
<dbReference type="PROSITE" id="PS51257">
    <property type="entry name" value="PROKAR_LIPOPROTEIN"/>
    <property type="match status" value="1"/>
</dbReference>
<accession>A0ABW0N695</accession>
<protein>
    <submittedName>
        <fullName evidence="4">WD40 repeat domain-containing protein</fullName>
    </submittedName>
</protein>
<comment type="caution">
    <text evidence="4">The sequence shown here is derived from an EMBL/GenBank/DDBJ whole genome shotgun (WGS) entry which is preliminary data.</text>
</comment>
<gene>
    <name evidence="4" type="ORF">ACFPKY_20370</name>
</gene>
<dbReference type="PROSITE" id="PS50082">
    <property type="entry name" value="WD_REPEATS_2"/>
    <property type="match status" value="2"/>
</dbReference>
<feature type="repeat" description="WD" evidence="1">
    <location>
        <begin position="128"/>
        <end position="159"/>
    </location>
</feature>
<name>A0ABW0N695_9ACTN</name>
<feature type="domain" description="Anaphase-promoting complex subunit 4-like WD40" evidence="3">
    <location>
        <begin position="139"/>
        <end position="222"/>
    </location>
</feature>
<dbReference type="SUPFAM" id="SSF82171">
    <property type="entry name" value="DPP6 N-terminal domain-like"/>
    <property type="match status" value="1"/>
</dbReference>
<keyword evidence="2" id="KW-0732">Signal</keyword>
<proteinExistence type="predicted"/>
<evidence type="ECO:0000313" key="4">
    <source>
        <dbReference type="EMBL" id="MFC5495475.1"/>
    </source>
</evidence>
<dbReference type="PANTHER" id="PTHR19879:SF9">
    <property type="entry name" value="TRANSCRIPTION INITIATION FACTOR TFIID SUBUNIT 5"/>
    <property type="match status" value="1"/>
</dbReference>
<evidence type="ECO:0000256" key="1">
    <source>
        <dbReference type="PROSITE-ProRule" id="PRU00221"/>
    </source>
</evidence>
<dbReference type="Gene3D" id="2.130.10.10">
    <property type="entry name" value="YVTN repeat-like/Quinoprotein amine dehydrogenase"/>
    <property type="match status" value="2"/>
</dbReference>
<dbReference type="RefSeq" id="WP_345181613.1">
    <property type="nucleotide sequence ID" value="NZ_BAABFQ010000009.1"/>
</dbReference>
<dbReference type="InterPro" id="IPR001680">
    <property type="entry name" value="WD40_rpt"/>
</dbReference>
<dbReference type="InterPro" id="IPR024977">
    <property type="entry name" value="Apc4-like_WD40_dom"/>
</dbReference>
<organism evidence="4 5">
    <name type="scientific">Nocardioides caricicola</name>
    <dbReference type="NCBI Taxonomy" id="634770"/>
    <lineage>
        <taxon>Bacteria</taxon>
        <taxon>Bacillati</taxon>
        <taxon>Actinomycetota</taxon>
        <taxon>Actinomycetes</taxon>
        <taxon>Propionibacteriales</taxon>
        <taxon>Nocardioidaceae</taxon>
        <taxon>Nocardioides</taxon>
    </lineage>
</organism>
<dbReference type="SMART" id="SM00320">
    <property type="entry name" value="WD40"/>
    <property type="match status" value="5"/>
</dbReference>
<feature type="chain" id="PRO_5046832080" evidence="2">
    <location>
        <begin position="22"/>
        <end position="338"/>
    </location>
</feature>
<keyword evidence="5" id="KW-1185">Reference proteome</keyword>
<evidence type="ECO:0000313" key="5">
    <source>
        <dbReference type="Proteomes" id="UP001595956"/>
    </source>
</evidence>